<dbReference type="InterPro" id="IPR001315">
    <property type="entry name" value="CARD"/>
</dbReference>
<name>A0AA35T7M6_GEOBA</name>
<dbReference type="Proteomes" id="UP001174909">
    <property type="component" value="Unassembled WGS sequence"/>
</dbReference>
<dbReference type="PANTHER" id="PTHR23206">
    <property type="entry name" value="MASK PROTEIN"/>
    <property type="match status" value="1"/>
</dbReference>
<sequence length="707" mass="78935">MSNQLTIHDFARVQEALWAARSKWDNIGTRLKLDVRELECIETEGGMSLDKKFNLMIQTRLKKIEPCTWRDLYDALNHPTVAMSDVACKLVPYIPPVAAPTETGYTDGVAPAASVTTSPIVTGPQIDSKEFEKTSEMIDQLQKEYIDISFCAAEELSANVAVKKLRFSLLSLPPNLKKNSLSKAKAEIKEAKSTDEVMYIIGEHNHCLHYPLLKYVIDLYGSASLKEKIADYAKQVGNFRKETRLEVFSQVGPDEPEDINGRFTTMVSKHQMDWRTATLEDVEKFRIQVCRELSLYDFSLNLVKVARGCVEVTWRVPRSLVTYIQNSVKPSSQSMMEHHVTTLTIDGFIVYDSSFAMQLEYKVIRLGLQAIAINYGCLLEEMSPDEVVPHLVQRRLLTQPQGEEVWAKSSRLEKVHIIVEALREADDIVGMFPTFCMALANAGQLHVSERLRNKFQSLLKGEAVSHQQEEDEVMISGESSTQPSSPPPDSHLVTAQLEGPTLTRAQYNTIHSLTSSFLGIPTSDLVYDGHTPNPLTLHWHYYTICRSLISLSHCNAMAQEGIRKLVNGEKIIVLHLNETSLLSAAWDGDKESLDCALGAGVPVDCRISTGWSSLMYASDNGHVEVVERLLQHGATVDMQDKNGWSSLMVASQEGHVEVVDKLLQHGATVDLQAEDGWSSLMDASQNGHVEVVDKLLQHGATVDSRLR</sequence>
<evidence type="ECO:0000256" key="1">
    <source>
        <dbReference type="ARBA" id="ARBA00022737"/>
    </source>
</evidence>
<dbReference type="InterPro" id="IPR002110">
    <property type="entry name" value="Ankyrin_rpt"/>
</dbReference>
<reference evidence="6" key="1">
    <citation type="submission" date="2023-03" db="EMBL/GenBank/DDBJ databases">
        <authorList>
            <person name="Steffen K."/>
            <person name="Cardenas P."/>
        </authorList>
    </citation>
    <scope>NUCLEOTIDE SEQUENCE</scope>
</reference>
<accession>A0AA35T7M6</accession>
<feature type="repeat" description="ANK" evidence="3">
    <location>
        <begin position="609"/>
        <end position="641"/>
    </location>
</feature>
<dbReference type="EMBL" id="CASHTH010003256">
    <property type="protein sequence ID" value="CAI8042316.1"/>
    <property type="molecule type" value="Genomic_DNA"/>
</dbReference>
<evidence type="ECO:0000259" key="5">
    <source>
        <dbReference type="Pfam" id="PF00619"/>
    </source>
</evidence>
<feature type="repeat" description="ANK" evidence="3">
    <location>
        <begin position="675"/>
        <end position="707"/>
    </location>
</feature>
<dbReference type="Gene3D" id="1.25.40.20">
    <property type="entry name" value="Ankyrin repeat-containing domain"/>
    <property type="match status" value="1"/>
</dbReference>
<dbReference type="PANTHER" id="PTHR23206:SF8">
    <property type="entry name" value="ANKYRIN REPEAT AND KH DOMAIN-CONTAINING 1"/>
    <property type="match status" value="1"/>
</dbReference>
<keyword evidence="1" id="KW-0677">Repeat</keyword>
<evidence type="ECO:0000256" key="3">
    <source>
        <dbReference type="PROSITE-ProRule" id="PRU00023"/>
    </source>
</evidence>
<evidence type="ECO:0000256" key="4">
    <source>
        <dbReference type="SAM" id="MobiDB-lite"/>
    </source>
</evidence>
<dbReference type="Pfam" id="PF00023">
    <property type="entry name" value="Ank"/>
    <property type="match status" value="1"/>
</dbReference>
<keyword evidence="7" id="KW-1185">Reference proteome</keyword>
<dbReference type="Gene3D" id="1.10.533.10">
    <property type="entry name" value="Death Domain, Fas"/>
    <property type="match status" value="1"/>
</dbReference>
<dbReference type="PROSITE" id="PS50088">
    <property type="entry name" value="ANK_REPEAT"/>
    <property type="match status" value="3"/>
</dbReference>
<gene>
    <name evidence="6" type="ORF">GBAR_LOCUS23515</name>
</gene>
<proteinExistence type="predicted"/>
<dbReference type="Pfam" id="PF00619">
    <property type="entry name" value="CARD"/>
    <property type="match status" value="1"/>
</dbReference>
<evidence type="ECO:0000313" key="6">
    <source>
        <dbReference type="EMBL" id="CAI8042316.1"/>
    </source>
</evidence>
<dbReference type="GO" id="GO:0042981">
    <property type="term" value="P:regulation of apoptotic process"/>
    <property type="evidence" value="ECO:0007669"/>
    <property type="project" value="InterPro"/>
</dbReference>
<dbReference type="PROSITE" id="PS50297">
    <property type="entry name" value="ANK_REP_REGION"/>
    <property type="match status" value="3"/>
</dbReference>
<protein>
    <submittedName>
        <fullName evidence="6">Ankyrin repeat domain-containing protein 29</fullName>
    </submittedName>
</protein>
<feature type="region of interest" description="Disordered" evidence="4">
    <location>
        <begin position="469"/>
        <end position="490"/>
    </location>
</feature>
<dbReference type="InterPro" id="IPR036770">
    <property type="entry name" value="Ankyrin_rpt-contain_sf"/>
</dbReference>
<dbReference type="Pfam" id="PF12796">
    <property type="entry name" value="Ank_2"/>
    <property type="match status" value="1"/>
</dbReference>
<keyword evidence="2 3" id="KW-0040">ANK repeat</keyword>
<dbReference type="SMART" id="SM00248">
    <property type="entry name" value="ANK"/>
    <property type="match status" value="4"/>
</dbReference>
<dbReference type="SUPFAM" id="SSF47986">
    <property type="entry name" value="DEATH domain"/>
    <property type="match status" value="1"/>
</dbReference>
<feature type="domain" description="CARD" evidence="5">
    <location>
        <begin position="378"/>
        <end position="453"/>
    </location>
</feature>
<dbReference type="InterPro" id="IPR011029">
    <property type="entry name" value="DEATH-like_dom_sf"/>
</dbReference>
<comment type="caution">
    <text evidence="6">The sequence shown here is derived from an EMBL/GenBank/DDBJ whole genome shotgun (WGS) entry which is preliminary data.</text>
</comment>
<evidence type="ECO:0000313" key="7">
    <source>
        <dbReference type="Proteomes" id="UP001174909"/>
    </source>
</evidence>
<feature type="non-terminal residue" evidence="6">
    <location>
        <position position="1"/>
    </location>
</feature>
<dbReference type="AlphaFoldDB" id="A0AA35T7M6"/>
<feature type="repeat" description="ANK" evidence="3">
    <location>
        <begin position="642"/>
        <end position="674"/>
    </location>
</feature>
<organism evidence="6 7">
    <name type="scientific">Geodia barretti</name>
    <name type="common">Barrett's horny sponge</name>
    <dbReference type="NCBI Taxonomy" id="519541"/>
    <lineage>
        <taxon>Eukaryota</taxon>
        <taxon>Metazoa</taxon>
        <taxon>Porifera</taxon>
        <taxon>Demospongiae</taxon>
        <taxon>Heteroscleromorpha</taxon>
        <taxon>Tetractinellida</taxon>
        <taxon>Astrophorina</taxon>
        <taxon>Geodiidae</taxon>
        <taxon>Geodia</taxon>
    </lineage>
</organism>
<dbReference type="CDD" id="cd01671">
    <property type="entry name" value="CARD"/>
    <property type="match status" value="1"/>
</dbReference>
<dbReference type="SUPFAM" id="SSF48403">
    <property type="entry name" value="Ankyrin repeat"/>
    <property type="match status" value="1"/>
</dbReference>
<dbReference type="InterPro" id="IPR051631">
    <property type="entry name" value="Ankyrin-KH/SAM_domain"/>
</dbReference>
<evidence type="ECO:0000256" key="2">
    <source>
        <dbReference type="ARBA" id="ARBA00023043"/>
    </source>
</evidence>